<proteinExistence type="predicted"/>
<organism evidence="1 2">
    <name type="scientific">Psilocybe cubensis</name>
    <name type="common">Psychedelic mushroom</name>
    <name type="synonym">Stropharia cubensis</name>
    <dbReference type="NCBI Taxonomy" id="181762"/>
    <lineage>
        <taxon>Eukaryota</taxon>
        <taxon>Fungi</taxon>
        <taxon>Dikarya</taxon>
        <taxon>Basidiomycota</taxon>
        <taxon>Agaricomycotina</taxon>
        <taxon>Agaricomycetes</taxon>
        <taxon>Agaricomycetidae</taxon>
        <taxon>Agaricales</taxon>
        <taxon>Agaricineae</taxon>
        <taxon>Strophariaceae</taxon>
        <taxon>Psilocybe</taxon>
    </lineage>
</organism>
<protein>
    <submittedName>
        <fullName evidence="1">Uncharacterized protein</fullName>
    </submittedName>
</protein>
<dbReference type="Proteomes" id="UP000664032">
    <property type="component" value="Unassembled WGS sequence"/>
</dbReference>
<name>A0ACB8HDM4_PSICU</name>
<gene>
    <name evidence="1" type="ORF">JR316_0000187</name>
</gene>
<dbReference type="EMBL" id="JAFIQS020000001">
    <property type="protein sequence ID" value="KAH9486123.1"/>
    <property type="molecule type" value="Genomic_DNA"/>
</dbReference>
<keyword evidence="2" id="KW-1185">Reference proteome</keyword>
<sequence length="175" mass="19837">MFRQEFMWLFSLGLGLSSAGDILITVVLFFLLQGSRSKLPNLNLIIDALILYTFEIGSLTSVAAVATMICWIVLDQSLIFLGLHFVIGKLYANSLLARLDVVSKNYNHEYLNYKAFSLHARKDFRRFGPMNHDLPSNNSRWASPFQFFNESDSRTAESPGTQILVTKSVEYDSKV</sequence>
<comment type="caution">
    <text evidence="1">The sequence shown here is derived from an EMBL/GenBank/DDBJ whole genome shotgun (WGS) entry which is preliminary data.</text>
</comment>
<reference evidence="1" key="1">
    <citation type="submission" date="2021-10" db="EMBL/GenBank/DDBJ databases">
        <title>Psilocybe cubensis genome.</title>
        <authorList>
            <person name="Mckernan K.J."/>
            <person name="Crawford S."/>
            <person name="Trippe A."/>
            <person name="Kane L.T."/>
            <person name="Mclaughlin S."/>
        </authorList>
    </citation>
    <scope>NUCLEOTIDE SEQUENCE</scope>
    <source>
        <strain evidence="1">MGC-MH-2018</strain>
    </source>
</reference>
<accession>A0ACB8HDM4</accession>
<evidence type="ECO:0000313" key="2">
    <source>
        <dbReference type="Proteomes" id="UP000664032"/>
    </source>
</evidence>
<evidence type="ECO:0000313" key="1">
    <source>
        <dbReference type="EMBL" id="KAH9486123.1"/>
    </source>
</evidence>